<dbReference type="EMBL" id="MU865942">
    <property type="protein sequence ID" value="KAK4448505.1"/>
    <property type="molecule type" value="Genomic_DNA"/>
</dbReference>
<reference evidence="2" key="1">
    <citation type="journal article" date="2023" name="Mol. Phylogenet. Evol.">
        <title>Genome-scale phylogeny and comparative genomics of the fungal order Sordariales.</title>
        <authorList>
            <person name="Hensen N."/>
            <person name="Bonometti L."/>
            <person name="Westerberg I."/>
            <person name="Brannstrom I.O."/>
            <person name="Guillou S."/>
            <person name="Cros-Aarteil S."/>
            <person name="Calhoun S."/>
            <person name="Haridas S."/>
            <person name="Kuo A."/>
            <person name="Mondo S."/>
            <person name="Pangilinan J."/>
            <person name="Riley R."/>
            <person name="LaButti K."/>
            <person name="Andreopoulos B."/>
            <person name="Lipzen A."/>
            <person name="Chen C."/>
            <person name="Yan M."/>
            <person name="Daum C."/>
            <person name="Ng V."/>
            <person name="Clum A."/>
            <person name="Steindorff A."/>
            <person name="Ohm R.A."/>
            <person name="Martin F."/>
            <person name="Silar P."/>
            <person name="Natvig D.O."/>
            <person name="Lalanne C."/>
            <person name="Gautier V."/>
            <person name="Ament-Velasquez S.L."/>
            <person name="Kruys A."/>
            <person name="Hutchinson M.I."/>
            <person name="Powell A.J."/>
            <person name="Barry K."/>
            <person name="Miller A.N."/>
            <person name="Grigoriev I.V."/>
            <person name="Debuchy R."/>
            <person name="Gladieux P."/>
            <person name="Hiltunen Thoren M."/>
            <person name="Johannesson H."/>
        </authorList>
    </citation>
    <scope>NUCLEOTIDE SEQUENCE</scope>
    <source>
        <strain evidence="2">PSN243</strain>
    </source>
</reference>
<sequence length="615" mass="69449">MDVSLEGSTSIAFRIQLDRNTLLSQALPNMLIPAENGRSSSVADDAFRAVRGHFERTTSLSKREKKLVTGTACLKDVQQALAKLAFVCVKKGSNLSKTREWLQMTHDALKHYATVLDVFDYNHSDHVALAWGIFQLMYSALDNHAETIQLLAKATVEIATRLPQIEHLSRLYAINQMRAVIDSLYCCILEFLVSGYSWRNESNFRHFHQSFTWPHELHFHDLLSRVADLSKIVTDLATSGSHGEMDIVHASRNGKLEDILHVLEAADQEREDQQRGLTQVVSLLGNYSGTPEQKMDIIFSLLHASGQTVVDLLAKTNTLHYLHSSSRLDTNMPLQQAQLMGIMSSILSAFEDPEITHRYHLFLRNWRATRTGSSSSTNQFWRSPKLAQWSSSDKSSIVVIKGPFKSRGAILDFSTSLIQTLTVSKMSTAWALKRTEKATSTDARALSPTDLVKYLLRQILRLSSTAPVTVYTEKQVTLCRSQFQEAKTLRDWFALLEQAVTGFSGRQVYLVIDLAAVRADLEPDLNLFRELHQLLADSSGGDTQSSSTRIKILLLLYEADWYGRVPKELHDQIVLAKMLRLKNPRQRKEMQKAVSVRVLPASRDVHGAERERGRF</sequence>
<feature type="domain" description="DUF7708" evidence="1">
    <location>
        <begin position="100"/>
        <end position="244"/>
    </location>
</feature>
<evidence type="ECO:0000259" key="1">
    <source>
        <dbReference type="Pfam" id="PF24809"/>
    </source>
</evidence>
<comment type="caution">
    <text evidence="2">The sequence shown here is derived from an EMBL/GenBank/DDBJ whole genome shotgun (WGS) entry which is preliminary data.</text>
</comment>
<reference evidence="2" key="2">
    <citation type="submission" date="2023-05" db="EMBL/GenBank/DDBJ databases">
        <authorList>
            <consortium name="Lawrence Berkeley National Laboratory"/>
            <person name="Steindorff A."/>
            <person name="Hensen N."/>
            <person name="Bonometti L."/>
            <person name="Westerberg I."/>
            <person name="Brannstrom I.O."/>
            <person name="Guillou S."/>
            <person name="Cros-Aarteil S."/>
            <person name="Calhoun S."/>
            <person name="Haridas S."/>
            <person name="Kuo A."/>
            <person name="Mondo S."/>
            <person name="Pangilinan J."/>
            <person name="Riley R."/>
            <person name="Labutti K."/>
            <person name="Andreopoulos B."/>
            <person name="Lipzen A."/>
            <person name="Chen C."/>
            <person name="Yanf M."/>
            <person name="Daum C."/>
            <person name="Ng V."/>
            <person name="Clum A."/>
            <person name="Ohm R."/>
            <person name="Martin F."/>
            <person name="Silar P."/>
            <person name="Natvig D."/>
            <person name="Lalanne C."/>
            <person name="Gautier V."/>
            <person name="Ament-Velasquez S.L."/>
            <person name="Kruys A."/>
            <person name="Hutchinson M.I."/>
            <person name="Powell A.J."/>
            <person name="Barry K."/>
            <person name="Miller A.N."/>
            <person name="Grigoriev I.V."/>
            <person name="Debuchy R."/>
            <person name="Gladieux P."/>
            <person name="Thoren M.H."/>
            <person name="Johannesson H."/>
        </authorList>
    </citation>
    <scope>NUCLEOTIDE SEQUENCE</scope>
    <source>
        <strain evidence="2">PSN243</strain>
    </source>
</reference>
<accession>A0AAV9GM34</accession>
<dbReference type="AlphaFoldDB" id="A0AAV9GM34"/>
<protein>
    <recommendedName>
        <fullName evidence="1">DUF7708 domain-containing protein</fullName>
    </recommendedName>
</protein>
<evidence type="ECO:0000313" key="2">
    <source>
        <dbReference type="EMBL" id="KAK4448505.1"/>
    </source>
</evidence>
<gene>
    <name evidence="2" type="ORF">QBC34DRAFT_406790</name>
</gene>
<keyword evidence="3" id="KW-1185">Reference proteome</keyword>
<name>A0AAV9GM34_9PEZI</name>
<dbReference type="InterPro" id="IPR056125">
    <property type="entry name" value="DUF7708"/>
</dbReference>
<dbReference type="Proteomes" id="UP001321760">
    <property type="component" value="Unassembled WGS sequence"/>
</dbReference>
<organism evidence="2 3">
    <name type="scientific">Podospora aff. communis PSN243</name>
    <dbReference type="NCBI Taxonomy" id="3040156"/>
    <lineage>
        <taxon>Eukaryota</taxon>
        <taxon>Fungi</taxon>
        <taxon>Dikarya</taxon>
        <taxon>Ascomycota</taxon>
        <taxon>Pezizomycotina</taxon>
        <taxon>Sordariomycetes</taxon>
        <taxon>Sordariomycetidae</taxon>
        <taxon>Sordariales</taxon>
        <taxon>Podosporaceae</taxon>
        <taxon>Podospora</taxon>
    </lineage>
</organism>
<dbReference type="Pfam" id="PF24809">
    <property type="entry name" value="DUF7708"/>
    <property type="match status" value="1"/>
</dbReference>
<evidence type="ECO:0000313" key="3">
    <source>
        <dbReference type="Proteomes" id="UP001321760"/>
    </source>
</evidence>
<proteinExistence type="predicted"/>